<dbReference type="GO" id="GO:0012505">
    <property type="term" value="C:endomembrane system"/>
    <property type="evidence" value="ECO:0007669"/>
    <property type="project" value="UniProtKB-SubCell"/>
</dbReference>
<comment type="caution">
    <text evidence="3">The sequence shown here is derived from an EMBL/GenBank/DDBJ whole genome shotgun (WGS) entry which is preliminary data.</text>
</comment>
<feature type="domain" description="Peptidase S24/S26A/S26B/S26C" evidence="2">
    <location>
        <begin position="25"/>
        <end position="86"/>
    </location>
</feature>
<accession>A0A2M7V3Z4</accession>
<dbReference type="InterPro" id="IPR019533">
    <property type="entry name" value="Peptidase_S26"/>
</dbReference>
<reference evidence="4" key="1">
    <citation type="submission" date="2017-09" db="EMBL/GenBank/DDBJ databases">
        <title>Depth-based differentiation of microbial function through sediment-hosted aquifers and enrichment of novel symbionts in the deep terrestrial subsurface.</title>
        <authorList>
            <person name="Probst A.J."/>
            <person name="Ladd B."/>
            <person name="Jarett J.K."/>
            <person name="Geller-Mcgrath D.E."/>
            <person name="Sieber C.M.K."/>
            <person name="Emerson J.B."/>
            <person name="Anantharaman K."/>
            <person name="Thomas B.C."/>
            <person name="Malmstrom R."/>
            <person name="Stieglmeier M."/>
            <person name="Klingl A."/>
            <person name="Woyke T."/>
            <person name="Ryan C.M."/>
            <person name="Banfield J.F."/>
        </authorList>
    </citation>
    <scope>NUCLEOTIDE SEQUENCE [LARGE SCALE GENOMIC DNA]</scope>
</reference>
<organism evidence="3 4">
    <name type="scientific">Candidatus Magasanikbacteria bacterium CG_4_10_14_0_2_um_filter_41_31</name>
    <dbReference type="NCBI Taxonomy" id="1974639"/>
    <lineage>
        <taxon>Bacteria</taxon>
        <taxon>Candidatus Magasanikiibacteriota</taxon>
    </lineage>
</organism>
<protein>
    <submittedName>
        <fullName evidence="3">S26 family signal peptidase</fullName>
    </submittedName>
</protein>
<evidence type="ECO:0000259" key="2">
    <source>
        <dbReference type="Pfam" id="PF00717"/>
    </source>
</evidence>
<evidence type="ECO:0000313" key="3">
    <source>
        <dbReference type="EMBL" id="PIZ93239.1"/>
    </source>
</evidence>
<dbReference type="CDD" id="cd06530">
    <property type="entry name" value="S26_SPase_I"/>
    <property type="match status" value="1"/>
</dbReference>
<gene>
    <name evidence="3" type="ORF">COX83_02415</name>
</gene>
<proteinExistence type="predicted"/>
<dbReference type="SUPFAM" id="SSF51306">
    <property type="entry name" value="LexA/Signal peptidase"/>
    <property type="match status" value="1"/>
</dbReference>
<dbReference type="Gene3D" id="2.10.109.10">
    <property type="entry name" value="Umud Fragment, subunit A"/>
    <property type="match status" value="1"/>
</dbReference>
<dbReference type="GO" id="GO:0004252">
    <property type="term" value="F:serine-type endopeptidase activity"/>
    <property type="evidence" value="ECO:0007669"/>
    <property type="project" value="InterPro"/>
</dbReference>
<dbReference type="Proteomes" id="UP000230078">
    <property type="component" value="Unassembled WGS sequence"/>
</dbReference>
<dbReference type="Pfam" id="PF00717">
    <property type="entry name" value="Peptidase_S24"/>
    <property type="match status" value="1"/>
</dbReference>
<name>A0A2M7V3Z4_9BACT</name>
<dbReference type="InterPro" id="IPR036286">
    <property type="entry name" value="LexA/Signal_pep-like_sf"/>
</dbReference>
<dbReference type="GO" id="GO:0006465">
    <property type="term" value="P:signal peptide processing"/>
    <property type="evidence" value="ECO:0007669"/>
    <property type="project" value="InterPro"/>
</dbReference>
<dbReference type="AlphaFoldDB" id="A0A2M7V3Z4"/>
<dbReference type="InterPro" id="IPR015927">
    <property type="entry name" value="Peptidase_S24_S26A/B/C"/>
</dbReference>
<comment type="subcellular location">
    <subcellularLocation>
        <location evidence="1">Endomembrane system</location>
    </subcellularLocation>
</comment>
<dbReference type="EMBL" id="PFPI01000032">
    <property type="protein sequence ID" value="PIZ93239.1"/>
    <property type="molecule type" value="Genomic_DNA"/>
</dbReference>
<evidence type="ECO:0000256" key="1">
    <source>
        <dbReference type="ARBA" id="ARBA00004308"/>
    </source>
</evidence>
<sequence length="124" mass="14135">MNEKLEKSSWKTLILLYIGLIKCNIIRGASMEPLLYSGDTVFSKKTHTFSVDDIVIAQHPFRNNEIIKQITQIDEDTIKLLGMNENESEDSRTFGNISKKNVLRVVIAKKRTQITKEPTEGVLL</sequence>
<evidence type="ECO:0000313" key="4">
    <source>
        <dbReference type="Proteomes" id="UP000230078"/>
    </source>
</evidence>